<evidence type="ECO:0000313" key="2">
    <source>
        <dbReference type="EnsemblMetazoa" id="G17895.2:cds"/>
    </source>
</evidence>
<protein>
    <recommendedName>
        <fullName evidence="1">Aldehyde dehydrogenase domain-containing protein</fullName>
    </recommendedName>
</protein>
<proteinExistence type="predicted"/>
<dbReference type="SUPFAM" id="SSF53720">
    <property type="entry name" value="ALDH-like"/>
    <property type="match status" value="1"/>
</dbReference>
<dbReference type="EnsemblMetazoa" id="G17895.2">
    <property type="protein sequence ID" value="G17895.2:cds"/>
    <property type="gene ID" value="G17895"/>
</dbReference>
<dbReference type="InterPro" id="IPR016161">
    <property type="entry name" value="Ald_DH/histidinol_DH"/>
</dbReference>
<reference evidence="2" key="1">
    <citation type="submission" date="2022-08" db="UniProtKB">
        <authorList>
            <consortium name="EnsemblMetazoa"/>
        </authorList>
    </citation>
    <scope>IDENTIFICATION</scope>
    <source>
        <strain evidence="2">05x7-T-G4-1.051#20</strain>
    </source>
</reference>
<dbReference type="GO" id="GO:0016491">
    <property type="term" value="F:oxidoreductase activity"/>
    <property type="evidence" value="ECO:0007669"/>
    <property type="project" value="InterPro"/>
</dbReference>
<dbReference type="Proteomes" id="UP000005408">
    <property type="component" value="Unassembled WGS sequence"/>
</dbReference>
<feature type="domain" description="Aldehyde dehydrogenase" evidence="1">
    <location>
        <begin position="54"/>
        <end position="166"/>
    </location>
</feature>
<evidence type="ECO:0000259" key="1">
    <source>
        <dbReference type="Pfam" id="PF00171"/>
    </source>
</evidence>
<dbReference type="AlphaFoldDB" id="A0A8W8JCW8"/>
<organism evidence="2 3">
    <name type="scientific">Magallana gigas</name>
    <name type="common">Pacific oyster</name>
    <name type="synonym">Crassostrea gigas</name>
    <dbReference type="NCBI Taxonomy" id="29159"/>
    <lineage>
        <taxon>Eukaryota</taxon>
        <taxon>Metazoa</taxon>
        <taxon>Spiralia</taxon>
        <taxon>Lophotrochozoa</taxon>
        <taxon>Mollusca</taxon>
        <taxon>Bivalvia</taxon>
        <taxon>Autobranchia</taxon>
        <taxon>Pteriomorphia</taxon>
        <taxon>Ostreida</taxon>
        <taxon>Ostreoidea</taxon>
        <taxon>Ostreidae</taxon>
        <taxon>Magallana</taxon>
    </lineage>
</organism>
<keyword evidence="3" id="KW-1185">Reference proteome</keyword>
<dbReference type="InterPro" id="IPR015590">
    <property type="entry name" value="Aldehyde_DH_dom"/>
</dbReference>
<sequence length="179" mass="20376">MAETVAKTSKSNSNSVKEIFKTMSYGPAPEADNVAKAWLDDHGKDFGVFIDGKWVKPEGRKKYLTKNPATGEDLAWTTQAEKADVDLAVKAAEKAYQSWSKTSPHVRARHLYSIARHIQKHMRLFNVVESLDNGKTIRETRDADIPTVVRHFYHHAGWAQLMETEMRGWKSVGKKTDRY</sequence>
<dbReference type="InterPro" id="IPR016162">
    <property type="entry name" value="Ald_DH_N"/>
</dbReference>
<dbReference type="Gene3D" id="3.40.605.10">
    <property type="entry name" value="Aldehyde Dehydrogenase, Chain A, domain 1"/>
    <property type="match status" value="1"/>
</dbReference>
<dbReference type="PANTHER" id="PTHR11699">
    <property type="entry name" value="ALDEHYDE DEHYDROGENASE-RELATED"/>
    <property type="match status" value="1"/>
</dbReference>
<dbReference type="Pfam" id="PF00171">
    <property type="entry name" value="Aldedh"/>
    <property type="match status" value="1"/>
</dbReference>
<name>A0A8W8JCW8_MAGGI</name>
<evidence type="ECO:0000313" key="3">
    <source>
        <dbReference type="Proteomes" id="UP000005408"/>
    </source>
</evidence>
<accession>A0A8W8JCW8</accession>